<sequence>MFEVQSTENDRTYRLAIVGLLTLSVVSLAVTVWIMVVYLR</sequence>
<evidence type="ECO:0000313" key="3">
    <source>
        <dbReference type="Proteomes" id="UP000320735"/>
    </source>
</evidence>
<comment type="caution">
    <text evidence="2">The sequence shown here is derived from an EMBL/GenBank/DDBJ whole genome shotgun (WGS) entry which is preliminary data.</text>
</comment>
<organism evidence="2 3">
    <name type="scientific">Symmachiella macrocystis</name>
    <dbReference type="NCBI Taxonomy" id="2527985"/>
    <lineage>
        <taxon>Bacteria</taxon>
        <taxon>Pseudomonadati</taxon>
        <taxon>Planctomycetota</taxon>
        <taxon>Planctomycetia</taxon>
        <taxon>Planctomycetales</taxon>
        <taxon>Planctomycetaceae</taxon>
        <taxon>Symmachiella</taxon>
    </lineage>
</organism>
<keyword evidence="1" id="KW-0812">Transmembrane</keyword>
<protein>
    <submittedName>
        <fullName evidence="2">Uncharacterized protein</fullName>
    </submittedName>
</protein>
<accession>A0A5C6BJ64</accession>
<evidence type="ECO:0000256" key="1">
    <source>
        <dbReference type="SAM" id="Phobius"/>
    </source>
</evidence>
<dbReference type="EMBL" id="SJPP01000001">
    <property type="protein sequence ID" value="TWU11571.1"/>
    <property type="molecule type" value="Genomic_DNA"/>
</dbReference>
<keyword evidence="3" id="KW-1185">Reference proteome</keyword>
<name>A0A5C6BJ64_9PLAN</name>
<keyword evidence="1" id="KW-0472">Membrane</keyword>
<evidence type="ECO:0000313" key="2">
    <source>
        <dbReference type="EMBL" id="TWU11571.1"/>
    </source>
</evidence>
<gene>
    <name evidence="2" type="ORF">CA54_03780</name>
</gene>
<dbReference type="Proteomes" id="UP000320735">
    <property type="component" value="Unassembled WGS sequence"/>
</dbReference>
<dbReference type="AlphaFoldDB" id="A0A5C6BJ64"/>
<keyword evidence="1" id="KW-1133">Transmembrane helix</keyword>
<feature type="transmembrane region" description="Helical" evidence="1">
    <location>
        <begin position="15"/>
        <end position="39"/>
    </location>
</feature>
<proteinExistence type="predicted"/>
<reference evidence="2 3" key="1">
    <citation type="submission" date="2019-02" db="EMBL/GenBank/DDBJ databases">
        <title>Deep-cultivation of Planctomycetes and their phenomic and genomic characterization uncovers novel biology.</title>
        <authorList>
            <person name="Wiegand S."/>
            <person name="Jogler M."/>
            <person name="Boedeker C."/>
            <person name="Pinto D."/>
            <person name="Vollmers J."/>
            <person name="Rivas-Marin E."/>
            <person name="Kohn T."/>
            <person name="Peeters S.H."/>
            <person name="Heuer A."/>
            <person name="Rast P."/>
            <person name="Oberbeckmann S."/>
            <person name="Bunk B."/>
            <person name="Jeske O."/>
            <person name="Meyerdierks A."/>
            <person name="Storesund J.E."/>
            <person name="Kallscheuer N."/>
            <person name="Luecker S."/>
            <person name="Lage O.M."/>
            <person name="Pohl T."/>
            <person name="Merkel B.J."/>
            <person name="Hornburger P."/>
            <person name="Mueller R.-W."/>
            <person name="Bruemmer F."/>
            <person name="Labrenz M."/>
            <person name="Spormann A.M."/>
            <person name="Op Den Camp H."/>
            <person name="Overmann J."/>
            <person name="Amann R."/>
            <person name="Jetten M.S.M."/>
            <person name="Mascher T."/>
            <person name="Medema M.H."/>
            <person name="Devos D.P."/>
            <person name="Kaster A.-K."/>
            <person name="Ovreas L."/>
            <person name="Rohde M."/>
            <person name="Galperin M.Y."/>
            <person name="Jogler C."/>
        </authorList>
    </citation>
    <scope>NUCLEOTIDE SEQUENCE [LARGE SCALE GENOMIC DNA]</scope>
    <source>
        <strain evidence="2 3">CA54</strain>
    </source>
</reference>